<name>A0A6N8EIC4_9GAMM</name>
<keyword evidence="7 9" id="KW-1133">Transmembrane helix</keyword>
<sequence length="480" mass="52331">MPPFLPQLSSVVRTTIQLSVLASIALGWTTSALAAAPQEFRGGWSPNAPYQYETIDGGGDPRLSGYDIEVAKAVASRAGLRLSFEEHPSEQTLQFVQEGLLDFALAATSEESRRDWAWFTVPYRLEKIGLLTRWGDVSRWAANTPLASLRRLLEDGGRVALIRGFYYGPEVAALRRDERFLQQQQWLEVEQETDLIDALLSLQVEGVLADPHSAVSAVARVDALGKINGVPGSLYEAPLCFLLSKKSVSKEQAAAFNQALIDLKTSGHLEQISRHYLLPQLLSVTTQTAWFRAFDIIGTIAFAISGVLIARREKYDLIGACVLAALPAVGGGVLRDLISGRSPIGIVESPSLLLIVFGTVLCGLVFFTLQDWFFKGRAPSGNSSSDEKMFRWRSSRGMLELCDAIGLATFTIVGVVVAIQQRCEPLWLWGPVMAGLTAAGGGVLRDVLRSQADIPTLKGTIYPVGLWTKTRSFPVPSRPS</sequence>
<evidence type="ECO:0000256" key="9">
    <source>
        <dbReference type="SAM" id="Phobius"/>
    </source>
</evidence>
<evidence type="ECO:0000313" key="12">
    <source>
        <dbReference type="Proteomes" id="UP000434044"/>
    </source>
</evidence>
<evidence type="ECO:0000256" key="7">
    <source>
        <dbReference type="ARBA" id="ARBA00022989"/>
    </source>
</evidence>
<dbReference type="InterPro" id="IPR018313">
    <property type="entry name" value="SBP_3_CS"/>
</dbReference>
<dbReference type="PROSITE" id="PS01039">
    <property type="entry name" value="SBP_BACTERIAL_3"/>
    <property type="match status" value="1"/>
</dbReference>
<dbReference type="Pfam" id="PF00497">
    <property type="entry name" value="SBP_bac_3"/>
    <property type="match status" value="1"/>
</dbReference>
<keyword evidence="5 9" id="KW-0812">Transmembrane</keyword>
<dbReference type="SMART" id="SM00062">
    <property type="entry name" value="PBPb"/>
    <property type="match status" value="1"/>
</dbReference>
<proteinExistence type="inferred from homology"/>
<dbReference type="AlphaFoldDB" id="A0A6N8EIC4"/>
<dbReference type="InterPro" id="IPR001638">
    <property type="entry name" value="Solute-binding_3/MltF_N"/>
</dbReference>
<feature type="transmembrane region" description="Helical" evidence="9">
    <location>
        <begin position="350"/>
        <end position="369"/>
    </location>
</feature>
<comment type="caution">
    <text evidence="11">The sequence shown here is derived from an EMBL/GenBank/DDBJ whole genome shotgun (WGS) entry which is preliminary data.</text>
</comment>
<feature type="transmembrane region" description="Helical" evidence="9">
    <location>
        <begin position="317"/>
        <end position="338"/>
    </location>
</feature>
<gene>
    <name evidence="11" type="ORF">GJ668_17185</name>
</gene>
<organism evidence="11 12">
    <name type="scientific">Allochromatium palmeri</name>
    <dbReference type="NCBI Taxonomy" id="231048"/>
    <lineage>
        <taxon>Bacteria</taxon>
        <taxon>Pseudomonadati</taxon>
        <taxon>Pseudomonadota</taxon>
        <taxon>Gammaproteobacteria</taxon>
        <taxon>Chromatiales</taxon>
        <taxon>Chromatiaceae</taxon>
        <taxon>Allochromatium</taxon>
    </lineage>
</organism>
<evidence type="ECO:0000259" key="10">
    <source>
        <dbReference type="SMART" id="SM00062"/>
    </source>
</evidence>
<dbReference type="Proteomes" id="UP000434044">
    <property type="component" value="Unassembled WGS sequence"/>
</dbReference>
<evidence type="ECO:0000256" key="8">
    <source>
        <dbReference type="ARBA" id="ARBA00023136"/>
    </source>
</evidence>
<dbReference type="GO" id="GO:0005886">
    <property type="term" value="C:plasma membrane"/>
    <property type="evidence" value="ECO:0007669"/>
    <property type="project" value="UniProtKB-SubCell"/>
</dbReference>
<protein>
    <submittedName>
        <fullName evidence="11">Transporter substrate-binding domain-containing protein</fullName>
    </submittedName>
</protein>
<feature type="transmembrane region" description="Helical" evidence="9">
    <location>
        <begin position="289"/>
        <end position="310"/>
    </location>
</feature>
<dbReference type="Gene3D" id="3.40.190.10">
    <property type="entry name" value="Periplasmic binding protein-like II"/>
    <property type="match status" value="2"/>
</dbReference>
<dbReference type="InterPro" id="IPR005115">
    <property type="entry name" value="Gly_transporter"/>
</dbReference>
<dbReference type="OrthoDB" id="9768183at2"/>
<evidence type="ECO:0000256" key="5">
    <source>
        <dbReference type="ARBA" id="ARBA00022692"/>
    </source>
</evidence>
<evidence type="ECO:0000256" key="6">
    <source>
        <dbReference type="ARBA" id="ARBA00022729"/>
    </source>
</evidence>
<dbReference type="SUPFAM" id="SSF53850">
    <property type="entry name" value="Periplasmic binding protein-like II"/>
    <property type="match status" value="1"/>
</dbReference>
<dbReference type="EMBL" id="WNKT01000053">
    <property type="protein sequence ID" value="MTW22798.1"/>
    <property type="molecule type" value="Genomic_DNA"/>
</dbReference>
<keyword evidence="4" id="KW-1003">Cell membrane</keyword>
<evidence type="ECO:0000256" key="1">
    <source>
        <dbReference type="ARBA" id="ARBA00004651"/>
    </source>
</evidence>
<dbReference type="RefSeq" id="WP_155451357.1">
    <property type="nucleotide sequence ID" value="NZ_WNKT01000053.1"/>
</dbReference>
<dbReference type="Pfam" id="PF03458">
    <property type="entry name" value="Gly_transporter"/>
    <property type="match status" value="2"/>
</dbReference>
<evidence type="ECO:0000256" key="4">
    <source>
        <dbReference type="ARBA" id="ARBA00022475"/>
    </source>
</evidence>
<dbReference type="PANTHER" id="PTHR30506:SF3">
    <property type="entry name" value="UPF0126 INNER MEMBRANE PROTEIN YADS-RELATED"/>
    <property type="match status" value="1"/>
</dbReference>
<keyword evidence="12" id="KW-1185">Reference proteome</keyword>
<comment type="subcellular location">
    <subcellularLocation>
        <location evidence="1">Cell membrane</location>
        <topology evidence="1">Multi-pass membrane protein</topology>
    </subcellularLocation>
</comment>
<evidence type="ECO:0000313" key="11">
    <source>
        <dbReference type="EMBL" id="MTW22798.1"/>
    </source>
</evidence>
<keyword evidence="8 9" id="KW-0472">Membrane</keyword>
<feature type="transmembrane region" description="Helical" evidence="9">
    <location>
        <begin position="398"/>
        <end position="420"/>
    </location>
</feature>
<feature type="transmembrane region" description="Helical" evidence="9">
    <location>
        <begin position="426"/>
        <end position="444"/>
    </location>
</feature>
<dbReference type="PANTHER" id="PTHR30506">
    <property type="entry name" value="INNER MEMBRANE PROTEIN"/>
    <property type="match status" value="1"/>
</dbReference>
<accession>A0A6N8EIC4</accession>
<feature type="domain" description="Solute-binding protein family 3/N-terminal" evidence="10">
    <location>
        <begin position="39"/>
        <end position="280"/>
    </location>
</feature>
<comment type="similarity">
    <text evidence="3">Belongs to the bacterial solute-binding protein 3 family.</text>
</comment>
<reference evidence="11 12" key="1">
    <citation type="submission" date="2019-11" db="EMBL/GenBank/DDBJ databases">
        <title>Whole-genome sequence of the anaerobic purple sulfur bacterium Allochromatium palmeri DSM 15591.</title>
        <authorList>
            <person name="Kyndt J.A."/>
            <person name="Meyer T.E."/>
        </authorList>
    </citation>
    <scope>NUCLEOTIDE SEQUENCE [LARGE SCALE GENOMIC DNA]</scope>
    <source>
        <strain evidence="11 12">DSM 15591</strain>
    </source>
</reference>
<comment type="similarity">
    <text evidence="2">Belongs to the UPF0126 family.</text>
</comment>
<evidence type="ECO:0000256" key="3">
    <source>
        <dbReference type="ARBA" id="ARBA00010333"/>
    </source>
</evidence>
<evidence type="ECO:0000256" key="2">
    <source>
        <dbReference type="ARBA" id="ARBA00008193"/>
    </source>
</evidence>
<keyword evidence="6" id="KW-0732">Signal</keyword>